<dbReference type="GO" id="GO:0045892">
    <property type="term" value="P:negative regulation of DNA-templated transcription"/>
    <property type="evidence" value="ECO:0007669"/>
    <property type="project" value="InterPro"/>
</dbReference>
<dbReference type="Gene3D" id="1.10.10.60">
    <property type="entry name" value="Homeodomain-like"/>
    <property type="match status" value="1"/>
</dbReference>
<evidence type="ECO:0000259" key="3">
    <source>
        <dbReference type="PROSITE" id="PS50977"/>
    </source>
</evidence>
<dbReference type="SUPFAM" id="SSF46689">
    <property type="entry name" value="Homeodomain-like"/>
    <property type="match status" value="1"/>
</dbReference>
<dbReference type="GO" id="GO:0003677">
    <property type="term" value="F:DNA binding"/>
    <property type="evidence" value="ECO:0007669"/>
    <property type="project" value="UniProtKB-UniRule"/>
</dbReference>
<feature type="DNA-binding region" description="H-T-H motif" evidence="2">
    <location>
        <begin position="28"/>
        <end position="47"/>
    </location>
</feature>
<accession>A0A2T3HPP8</accession>
<dbReference type="InterPro" id="IPR023772">
    <property type="entry name" value="DNA-bd_HTH_TetR-type_CS"/>
</dbReference>
<evidence type="ECO:0000313" key="5">
    <source>
        <dbReference type="Proteomes" id="UP000240912"/>
    </source>
</evidence>
<dbReference type="PANTHER" id="PTHR43479">
    <property type="entry name" value="ACREF/ENVCD OPERON REPRESSOR-RELATED"/>
    <property type="match status" value="1"/>
</dbReference>
<dbReference type="InterPro" id="IPR050624">
    <property type="entry name" value="HTH-type_Tx_Regulator"/>
</dbReference>
<gene>
    <name evidence="4" type="ORF">C7T94_06645</name>
</gene>
<feature type="domain" description="HTH tetR-type" evidence="3">
    <location>
        <begin position="5"/>
        <end position="65"/>
    </location>
</feature>
<dbReference type="PRINTS" id="PR00455">
    <property type="entry name" value="HTHTETR"/>
</dbReference>
<dbReference type="PANTHER" id="PTHR43479:SF11">
    <property type="entry name" value="ACREF_ENVCD OPERON REPRESSOR-RELATED"/>
    <property type="match status" value="1"/>
</dbReference>
<dbReference type="GO" id="GO:0003700">
    <property type="term" value="F:DNA-binding transcription factor activity"/>
    <property type="evidence" value="ECO:0007669"/>
    <property type="project" value="InterPro"/>
</dbReference>
<dbReference type="Pfam" id="PF08360">
    <property type="entry name" value="TetR_C_5"/>
    <property type="match status" value="1"/>
</dbReference>
<dbReference type="EMBL" id="PYLS01000004">
    <property type="protein sequence ID" value="PST84383.1"/>
    <property type="molecule type" value="Genomic_DNA"/>
</dbReference>
<protein>
    <submittedName>
        <fullName evidence="4">TetR/AcrR family transcriptional regulator</fullName>
    </submittedName>
</protein>
<proteinExistence type="predicted"/>
<dbReference type="InterPro" id="IPR009057">
    <property type="entry name" value="Homeodomain-like_sf"/>
</dbReference>
<evidence type="ECO:0000256" key="1">
    <source>
        <dbReference type="ARBA" id="ARBA00023125"/>
    </source>
</evidence>
<dbReference type="Pfam" id="PF00440">
    <property type="entry name" value="TetR_N"/>
    <property type="match status" value="1"/>
</dbReference>
<dbReference type="PROSITE" id="PS50977">
    <property type="entry name" value="HTH_TETR_2"/>
    <property type="match status" value="1"/>
</dbReference>
<dbReference type="InterPro" id="IPR013571">
    <property type="entry name" value="Tscrpt_reg_QacR_C"/>
</dbReference>
<comment type="caution">
    <text evidence="4">The sequence shown here is derived from an EMBL/GenBank/DDBJ whole genome shotgun (WGS) entry which is preliminary data.</text>
</comment>
<sequence length="204" mass="23529">MVVTDKKREQIIDGAIRRFIHFGINKTTMNEIAEDLSVSKPSLYYYFPDKSSLVVGVVERIFSDYFEMMSGEFKKEGAITDALGRLVEVRNNFFQKYYMLHLSQGVADTQINLEAIKPKMEKMRIKERVLYEQVLEWGIAKGEIREINVKRVAELYIDSLNGITSLCIMHAGKDIFPTKKDFKAIVEKQKELSEIFINGITARS</sequence>
<evidence type="ECO:0000256" key="2">
    <source>
        <dbReference type="PROSITE-ProRule" id="PRU00335"/>
    </source>
</evidence>
<dbReference type="Gene3D" id="1.10.357.10">
    <property type="entry name" value="Tetracycline Repressor, domain 2"/>
    <property type="match status" value="1"/>
</dbReference>
<dbReference type="SUPFAM" id="SSF48498">
    <property type="entry name" value="Tetracyclin repressor-like, C-terminal domain"/>
    <property type="match status" value="1"/>
</dbReference>
<organism evidence="4 5">
    <name type="scientific">Pedobacter yulinensis</name>
    <dbReference type="NCBI Taxonomy" id="2126353"/>
    <lineage>
        <taxon>Bacteria</taxon>
        <taxon>Pseudomonadati</taxon>
        <taxon>Bacteroidota</taxon>
        <taxon>Sphingobacteriia</taxon>
        <taxon>Sphingobacteriales</taxon>
        <taxon>Sphingobacteriaceae</taxon>
        <taxon>Pedobacter</taxon>
    </lineage>
</organism>
<dbReference type="PROSITE" id="PS01081">
    <property type="entry name" value="HTH_TETR_1"/>
    <property type="match status" value="1"/>
</dbReference>
<dbReference type="OrthoDB" id="9802802at2"/>
<keyword evidence="1 2" id="KW-0238">DNA-binding</keyword>
<dbReference type="Proteomes" id="UP000240912">
    <property type="component" value="Unassembled WGS sequence"/>
</dbReference>
<dbReference type="InterPro" id="IPR001647">
    <property type="entry name" value="HTH_TetR"/>
</dbReference>
<reference evidence="4 5" key="1">
    <citation type="submission" date="2018-03" db="EMBL/GenBank/DDBJ databases">
        <authorList>
            <person name="Keele B.F."/>
        </authorList>
    </citation>
    <scope>NUCLEOTIDE SEQUENCE [LARGE SCALE GENOMIC DNA]</scope>
    <source>
        <strain evidence="4 5">YL28-9</strain>
    </source>
</reference>
<dbReference type="RefSeq" id="WP_107214483.1">
    <property type="nucleotide sequence ID" value="NZ_KZ686268.1"/>
</dbReference>
<dbReference type="AlphaFoldDB" id="A0A2T3HPP8"/>
<evidence type="ECO:0000313" key="4">
    <source>
        <dbReference type="EMBL" id="PST84383.1"/>
    </source>
</evidence>
<name>A0A2T3HPP8_9SPHI</name>
<keyword evidence="5" id="KW-1185">Reference proteome</keyword>
<dbReference type="InterPro" id="IPR036271">
    <property type="entry name" value="Tet_transcr_reg_TetR-rel_C_sf"/>
</dbReference>